<keyword evidence="8" id="KW-1185">Reference proteome</keyword>
<evidence type="ECO:0000313" key="8">
    <source>
        <dbReference type="Proteomes" id="UP000198640"/>
    </source>
</evidence>
<dbReference type="PANTHER" id="PTHR43335:SF4">
    <property type="entry name" value="ABC TRANSPORTER, ATP-BINDING PROTEIN"/>
    <property type="match status" value="1"/>
</dbReference>
<evidence type="ECO:0000256" key="3">
    <source>
        <dbReference type="ARBA" id="ARBA00022475"/>
    </source>
</evidence>
<dbReference type="Proteomes" id="UP000198640">
    <property type="component" value="Unassembled WGS sequence"/>
</dbReference>
<dbReference type="PROSITE" id="PS50893">
    <property type="entry name" value="ABC_TRANSPORTER_2"/>
    <property type="match status" value="1"/>
</dbReference>
<dbReference type="PANTHER" id="PTHR43335">
    <property type="entry name" value="ABC TRANSPORTER, ATP-BINDING PROTEIN"/>
    <property type="match status" value="1"/>
</dbReference>
<keyword evidence="3" id="KW-0472">Membrane</keyword>
<keyword evidence="5 7" id="KW-0067">ATP-binding</keyword>
<dbReference type="STRING" id="44576.SAMN05421881_100252"/>
<dbReference type="SMART" id="SM00382">
    <property type="entry name" value="AAA"/>
    <property type="match status" value="1"/>
</dbReference>
<dbReference type="SUPFAM" id="SSF52540">
    <property type="entry name" value="P-loop containing nucleoside triphosphate hydrolases"/>
    <property type="match status" value="1"/>
</dbReference>
<sequence>MAVIETSAMPAMAVHNLSRRFGRHNAVHEYSLQLHRGDILGLLGPNGAGKSTTMRMLTGNLAPSSGSVRICGVDLVAYPLEAKRYIGYLPEMPPLYRELTVDEYLRFAARLHGMDSAALPAALDEVKQRCELNAVGKRLIGVLSKGFQQRVALAQAIIHQPEVIVMDEPTAGLDPNQIQHVRALIRELGRSHAIIFSTHALSEVEAVCSHVQIMHHGRLVLDAGLGALKQQSENLETLFGQLTMGDRPMREATR</sequence>
<keyword evidence="3" id="KW-1003">Cell membrane</keyword>
<evidence type="ECO:0000313" key="7">
    <source>
        <dbReference type="EMBL" id="SDX48734.1"/>
    </source>
</evidence>
<evidence type="ECO:0000256" key="5">
    <source>
        <dbReference type="ARBA" id="ARBA00022840"/>
    </source>
</evidence>
<keyword evidence="2" id="KW-0813">Transport</keyword>
<accession>A0A1H3C524</accession>
<dbReference type="EMBL" id="FNOY01000002">
    <property type="protein sequence ID" value="SDX48734.1"/>
    <property type="molecule type" value="Genomic_DNA"/>
</dbReference>
<proteinExistence type="inferred from homology"/>
<evidence type="ECO:0000256" key="4">
    <source>
        <dbReference type="ARBA" id="ARBA00022741"/>
    </source>
</evidence>
<evidence type="ECO:0000256" key="1">
    <source>
        <dbReference type="ARBA" id="ARBA00005417"/>
    </source>
</evidence>
<dbReference type="Gene3D" id="3.40.50.300">
    <property type="entry name" value="P-loop containing nucleotide triphosphate hydrolases"/>
    <property type="match status" value="1"/>
</dbReference>
<dbReference type="AlphaFoldDB" id="A0A1H3C524"/>
<evidence type="ECO:0000256" key="2">
    <source>
        <dbReference type="ARBA" id="ARBA00022448"/>
    </source>
</evidence>
<keyword evidence="4" id="KW-0547">Nucleotide-binding</keyword>
<organism evidence="7 8">
    <name type="scientific">Nitrosomonas halophila</name>
    <dbReference type="NCBI Taxonomy" id="44576"/>
    <lineage>
        <taxon>Bacteria</taxon>
        <taxon>Pseudomonadati</taxon>
        <taxon>Pseudomonadota</taxon>
        <taxon>Betaproteobacteria</taxon>
        <taxon>Nitrosomonadales</taxon>
        <taxon>Nitrosomonadaceae</taxon>
        <taxon>Nitrosomonas</taxon>
    </lineage>
</organism>
<name>A0A1H3C524_9PROT</name>
<dbReference type="CDD" id="cd03230">
    <property type="entry name" value="ABC_DR_subfamily_A"/>
    <property type="match status" value="1"/>
</dbReference>
<dbReference type="GO" id="GO:0005524">
    <property type="term" value="F:ATP binding"/>
    <property type="evidence" value="ECO:0007669"/>
    <property type="project" value="UniProtKB-KW"/>
</dbReference>
<dbReference type="InterPro" id="IPR003593">
    <property type="entry name" value="AAA+_ATPase"/>
</dbReference>
<comment type="similarity">
    <text evidence="1">Belongs to the ABC transporter superfamily.</text>
</comment>
<dbReference type="GO" id="GO:0016887">
    <property type="term" value="F:ATP hydrolysis activity"/>
    <property type="evidence" value="ECO:0007669"/>
    <property type="project" value="InterPro"/>
</dbReference>
<dbReference type="InterPro" id="IPR027417">
    <property type="entry name" value="P-loop_NTPase"/>
</dbReference>
<reference evidence="7 8" key="1">
    <citation type="submission" date="2016-10" db="EMBL/GenBank/DDBJ databases">
        <authorList>
            <person name="de Groot N.N."/>
        </authorList>
    </citation>
    <scope>NUCLEOTIDE SEQUENCE [LARGE SCALE GENOMIC DNA]</scope>
    <source>
        <strain evidence="7 8">Nm1</strain>
    </source>
</reference>
<protein>
    <submittedName>
        <fullName evidence="7">ABC-2 type transport system ATP-binding protein</fullName>
    </submittedName>
</protein>
<dbReference type="Pfam" id="PF00005">
    <property type="entry name" value="ABC_tran"/>
    <property type="match status" value="1"/>
</dbReference>
<evidence type="ECO:0000259" key="6">
    <source>
        <dbReference type="PROSITE" id="PS50893"/>
    </source>
</evidence>
<gene>
    <name evidence="7" type="ORF">SAMN05421881_100252</name>
</gene>
<dbReference type="InterPro" id="IPR003439">
    <property type="entry name" value="ABC_transporter-like_ATP-bd"/>
</dbReference>
<feature type="domain" description="ABC transporter" evidence="6">
    <location>
        <begin position="12"/>
        <end position="241"/>
    </location>
</feature>